<dbReference type="SUPFAM" id="SSF117074">
    <property type="entry name" value="Hypothetical protein PA1324"/>
    <property type="match status" value="2"/>
</dbReference>
<protein>
    <recommendedName>
        <fullName evidence="5">SD-repeat containing protein B domain-containing protein</fullName>
    </recommendedName>
</protein>
<dbReference type="Proteomes" id="UP000664034">
    <property type="component" value="Unassembled WGS sequence"/>
</dbReference>
<dbReference type="InterPro" id="IPR051417">
    <property type="entry name" value="SDr/BOS_complex"/>
</dbReference>
<evidence type="ECO:0000256" key="4">
    <source>
        <dbReference type="SAM" id="SignalP"/>
    </source>
</evidence>
<dbReference type="Pfam" id="PF17210">
    <property type="entry name" value="SdrD_B"/>
    <property type="match status" value="2"/>
</dbReference>
<organism evidence="6 7">
    <name type="scientific">Fibrella rubiginis</name>
    <dbReference type="NCBI Taxonomy" id="2817060"/>
    <lineage>
        <taxon>Bacteria</taxon>
        <taxon>Pseudomonadati</taxon>
        <taxon>Bacteroidota</taxon>
        <taxon>Cytophagia</taxon>
        <taxon>Cytophagales</taxon>
        <taxon>Spirosomataceae</taxon>
        <taxon>Fibrella</taxon>
    </lineage>
</organism>
<feature type="domain" description="SD-repeat containing protein B" evidence="5">
    <location>
        <begin position="145"/>
        <end position="243"/>
    </location>
</feature>
<comment type="subcellular location">
    <subcellularLocation>
        <location evidence="1">Secreted</location>
    </subcellularLocation>
</comment>
<keyword evidence="3 4" id="KW-0732">Signal</keyword>
<proteinExistence type="predicted"/>
<dbReference type="GO" id="GO:0005576">
    <property type="term" value="C:extracellular region"/>
    <property type="evidence" value="ECO:0007669"/>
    <property type="project" value="UniProtKB-SubCell"/>
</dbReference>
<sequence>MTSLIVLLCGVLSANAQITITNLNTSDCYPDAAGTSSKATIRVLINWATVPASNPYVRVSLGTQTRDFLTGSGTYNIAGYSSTQTIVSPQEIAFEVPADGTVKTVSATFGRFNLLGAFIATGTPVSASTTAPPACPRTPCSTSGLGGVVFNDYNADGVRNTVTVSGITSGETNGVANVEVRITAANGLTATTLTDEYGYYAFTQPLTYPVRVEFANIPAEYQQAATPNGTSSRTTTQFITAASCTVNLGVNSFYDFCNLAPKVFTPCYVNGNPTGGGDAGQDPVLVATNLTGSPNVFGTAEIPYALGKQIGATWGLAFNRNTKKLFSSAVLRRHVGLGPLNIGGVYITDVGSATTAATSFTNLTGSFLNLAAAPVSASLTTMTAAQLANTGAGSRLLPAAKGISGATGATRDAVVFTNVGKQGLGDLEISDDGNTLYAVNLLEKKLISVDISTYNATSSTANVTATFTTIPNPGCILGEWRPWALKYYRGKLYVGGVCDASGTTLAPGLDATNSASLSAARKNLKAVVYEYDGTSFTSVFDFPLTYPKGFPYANYPSLTGWYPWTDDWSILSQGSTDVVFPQPMFSDIEFDIDGSMLLGFGDRTGFQTGVNNYSPVPTDNQFYLGFSGGDVLKAYAKNGVFILENNGKAGPFTGSGAGNNQGPGFGEYFNDNWSFGGTTYHAEAALGALALRPGSGQTVATSIDPVNDVAWSSGFRLLNNNTGLRDAAFSVYTSGGGAPAPANGTLGKAAGLGDVELNCDTPTYLEIGNRVWYDLDNDGVQDPTEKGISGVSVKLYAAGNATTPLSTTTTDANGEYYFTAAKGVQPNQQYIIVIGDGQQVAGLPDHLLIAGRTYVLTVPNTGEGPATYIDQNDSDAEQALAGLFLNKLTIPVSTSAFTVDNHRLDAGFSCIQPTSISLVATSATCNGTTPQNNGSIVLSTSVVNGDKYAIVSGTVTTGFAYSTATAIGTTFPKSLTTGVSNAGATYTVRIYNGSTDCYVDQVVVVDPKSCVCIPPVVVAAASSNVVCTTATALLTATVTLTGSYTYAWIAPAGATLTGANTATATASGFTTGLKTFTVTVTSGPGCFTTATVSLSATACLGCSISLNPAIPVQSACNDNGTATSAADDYFTVTVQATAVNGGASGKYEVVIGANLDGTGGTVLNAGGTAYSTAATVGTATTFMANGSSTYLVTVRDLDTPTCKTTFTTTAVQSCSVCPPQLCIPMTGLKQ</sequence>
<dbReference type="PANTHER" id="PTHR23303:SF15">
    <property type="entry name" value="COLOSSIN-A"/>
    <property type="match status" value="1"/>
</dbReference>
<evidence type="ECO:0000259" key="5">
    <source>
        <dbReference type="Pfam" id="PF17210"/>
    </source>
</evidence>
<name>A0A939GI92_9BACT</name>
<dbReference type="InterPro" id="IPR013783">
    <property type="entry name" value="Ig-like_fold"/>
</dbReference>
<accession>A0A939GI92</accession>
<dbReference type="RefSeq" id="WP_207364796.1">
    <property type="nucleotide sequence ID" value="NZ_JAFMYV010000005.1"/>
</dbReference>
<keyword evidence="7" id="KW-1185">Reference proteome</keyword>
<gene>
    <name evidence="6" type="ORF">J2I47_11875</name>
</gene>
<keyword evidence="2" id="KW-0964">Secreted</keyword>
<evidence type="ECO:0000256" key="1">
    <source>
        <dbReference type="ARBA" id="ARBA00004613"/>
    </source>
</evidence>
<evidence type="ECO:0000256" key="2">
    <source>
        <dbReference type="ARBA" id="ARBA00022525"/>
    </source>
</evidence>
<dbReference type="EMBL" id="JAFMYV010000005">
    <property type="protein sequence ID" value="MBO0937245.1"/>
    <property type="molecule type" value="Genomic_DNA"/>
</dbReference>
<comment type="caution">
    <text evidence="6">The sequence shown here is derived from an EMBL/GenBank/DDBJ whole genome shotgun (WGS) entry which is preliminary data.</text>
</comment>
<evidence type="ECO:0000313" key="7">
    <source>
        <dbReference type="Proteomes" id="UP000664034"/>
    </source>
</evidence>
<evidence type="ECO:0000313" key="6">
    <source>
        <dbReference type="EMBL" id="MBO0937245.1"/>
    </source>
</evidence>
<reference evidence="6" key="1">
    <citation type="submission" date="2021-03" db="EMBL/GenBank/DDBJ databases">
        <title>Fibrella sp. HMF5335 genome sequencing and assembly.</title>
        <authorList>
            <person name="Kang H."/>
            <person name="Kim H."/>
            <person name="Bae S."/>
            <person name="Joh K."/>
        </authorList>
    </citation>
    <scope>NUCLEOTIDE SEQUENCE</scope>
    <source>
        <strain evidence="6">HMF5335</strain>
    </source>
</reference>
<dbReference type="Gene3D" id="2.60.40.10">
    <property type="entry name" value="Immunoglobulins"/>
    <property type="match status" value="2"/>
</dbReference>
<feature type="signal peptide" evidence="4">
    <location>
        <begin position="1"/>
        <end position="16"/>
    </location>
</feature>
<dbReference type="InterPro" id="IPR033764">
    <property type="entry name" value="Sdr_B"/>
</dbReference>
<dbReference type="AlphaFoldDB" id="A0A939GI92"/>
<feature type="domain" description="SD-repeat containing protein B" evidence="5">
    <location>
        <begin position="766"/>
        <end position="821"/>
    </location>
</feature>
<dbReference type="PANTHER" id="PTHR23303">
    <property type="entry name" value="CARBOXYPEPTIDASE REGULATORY REGION-CONTAINING"/>
    <property type="match status" value="1"/>
</dbReference>
<evidence type="ECO:0000256" key="3">
    <source>
        <dbReference type="ARBA" id="ARBA00022729"/>
    </source>
</evidence>
<feature type="chain" id="PRO_5038126260" description="SD-repeat containing protein B domain-containing protein" evidence="4">
    <location>
        <begin position="17"/>
        <end position="1230"/>
    </location>
</feature>